<comment type="catalytic activity">
    <reaction evidence="16">
        <text>[GlcNAc-(1-&gt;4)-Mur2Ac(oyl-L-Ala-gamma-D-Glu-L-Lys-D-Ala-D-Ala)](n)-di-trans,octa-cis-undecaprenyl diphosphate + beta-D-GlcNAc-(1-&gt;4)-Mur2Ac(oyl-L-Ala-gamma-D-Glu-L-Lys-D-Ala-D-Ala)-di-trans,octa-cis-undecaprenyl diphosphate = [GlcNAc-(1-&gt;4)-Mur2Ac(oyl-L-Ala-gamma-D-Glu-L-Lys-D-Ala-D-Ala)](n+1)-di-trans,octa-cis-undecaprenyl diphosphate + di-trans,octa-cis-undecaprenyl diphosphate + H(+)</text>
        <dbReference type="Rhea" id="RHEA:23708"/>
        <dbReference type="Rhea" id="RHEA-COMP:9602"/>
        <dbReference type="Rhea" id="RHEA-COMP:9603"/>
        <dbReference type="ChEBI" id="CHEBI:15378"/>
        <dbReference type="ChEBI" id="CHEBI:58405"/>
        <dbReference type="ChEBI" id="CHEBI:60033"/>
        <dbReference type="ChEBI" id="CHEBI:78435"/>
        <dbReference type="EC" id="2.4.99.28"/>
    </reaction>
</comment>
<dbReference type="PANTHER" id="PTHR32282">
    <property type="entry name" value="BINDING PROTEIN TRANSPEPTIDASE, PUTATIVE-RELATED"/>
    <property type="match status" value="1"/>
</dbReference>
<evidence type="ECO:0000259" key="19">
    <source>
        <dbReference type="Pfam" id="PF00912"/>
    </source>
</evidence>
<reference evidence="20" key="1">
    <citation type="journal article" date="2014" name="Int. J. Syst. Evol. Microbiol.">
        <title>Complete genome sequence of Corynebacterium casei LMG S-19264T (=DSM 44701T), isolated from a smear-ripened cheese.</title>
        <authorList>
            <consortium name="US DOE Joint Genome Institute (JGI-PGF)"/>
            <person name="Walter F."/>
            <person name="Albersmeier A."/>
            <person name="Kalinowski J."/>
            <person name="Ruckert C."/>
        </authorList>
    </citation>
    <scope>NUCLEOTIDE SEQUENCE</scope>
    <source>
        <strain evidence="20">JCM 14719</strain>
    </source>
</reference>
<accession>A0A8J3FEA7</accession>
<evidence type="ECO:0000256" key="3">
    <source>
        <dbReference type="ARBA" id="ARBA00007739"/>
    </source>
</evidence>
<dbReference type="EMBL" id="BMOF01000064">
    <property type="protein sequence ID" value="GGK07590.1"/>
    <property type="molecule type" value="Genomic_DNA"/>
</dbReference>
<proteinExistence type="inferred from homology"/>
<keyword evidence="21" id="KW-1185">Reference proteome</keyword>
<reference evidence="20" key="2">
    <citation type="submission" date="2020-09" db="EMBL/GenBank/DDBJ databases">
        <authorList>
            <person name="Sun Q."/>
            <person name="Ohkuma M."/>
        </authorList>
    </citation>
    <scope>NUCLEOTIDE SEQUENCE</scope>
    <source>
        <strain evidence="20">JCM 14719</strain>
    </source>
</reference>
<keyword evidence="12 17" id="KW-0472">Membrane</keyword>
<protein>
    <submittedName>
        <fullName evidence="20">Penicillin-binding protein</fullName>
    </submittedName>
</protein>
<dbReference type="InterPro" id="IPR050396">
    <property type="entry name" value="Glycosyltr_51/Transpeptidase"/>
</dbReference>
<dbReference type="GO" id="GO:0008955">
    <property type="term" value="F:peptidoglycan glycosyltransferase activity"/>
    <property type="evidence" value="ECO:0007669"/>
    <property type="project" value="UniProtKB-EC"/>
</dbReference>
<name>A0A8J3FEA7_9BACI</name>
<evidence type="ECO:0000256" key="6">
    <source>
        <dbReference type="ARBA" id="ARBA00022670"/>
    </source>
</evidence>
<keyword evidence="6" id="KW-0645">Protease</keyword>
<evidence type="ECO:0000313" key="20">
    <source>
        <dbReference type="EMBL" id="GGK07590.1"/>
    </source>
</evidence>
<dbReference type="GO" id="GO:0005886">
    <property type="term" value="C:plasma membrane"/>
    <property type="evidence" value="ECO:0007669"/>
    <property type="project" value="UniProtKB-SubCell"/>
</dbReference>
<dbReference type="AlphaFoldDB" id="A0A8J3FEA7"/>
<keyword evidence="17" id="KW-1133">Transmembrane helix</keyword>
<dbReference type="FunFam" id="1.10.3810.10:FF:000001">
    <property type="entry name" value="Penicillin-binding protein 1A"/>
    <property type="match status" value="1"/>
</dbReference>
<dbReference type="GO" id="GO:0030288">
    <property type="term" value="C:outer membrane-bounded periplasmic space"/>
    <property type="evidence" value="ECO:0007669"/>
    <property type="project" value="TreeGrafter"/>
</dbReference>
<dbReference type="SUPFAM" id="SSF56601">
    <property type="entry name" value="beta-lactamase/transpeptidase-like"/>
    <property type="match status" value="1"/>
</dbReference>
<evidence type="ECO:0000256" key="10">
    <source>
        <dbReference type="ARBA" id="ARBA00022960"/>
    </source>
</evidence>
<comment type="similarity">
    <text evidence="3">In the N-terminal section; belongs to the glycosyltransferase 51 family.</text>
</comment>
<dbReference type="InterPro" id="IPR001460">
    <property type="entry name" value="PCN-bd_Tpept"/>
</dbReference>
<feature type="domain" description="Glycosyl transferase family 51" evidence="19">
    <location>
        <begin position="62"/>
        <end position="237"/>
    </location>
</feature>
<dbReference type="GO" id="GO:0008360">
    <property type="term" value="P:regulation of cell shape"/>
    <property type="evidence" value="ECO:0007669"/>
    <property type="project" value="UniProtKB-KW"/>
</dbReference>
<evidence type="ECO:0000256" key="17">
    <source>
        <dbReference type="SAM" id="Phobius"/>
    </source>
</evidence>
<feature type="domain" description="Penicillin-binding protein transpeptidase" evidence="18">
    <location>
        <begin position="328"/>
        <end position="555"/>
    </location>
</feature>
<dbReference type="RefSeq" id="WP_054670113.1">
    <property type="nucleotide sequence ID" value="NZ_BMOF01000064.1"/>
</dbReference>
<evidence type="ECO:0000256" key="16">
    <source>
        <dbReference type="ARBA" id="ARBA00049902"/>
    </source>
</evidence>
<sequence length="680" mass="75716">MQVMWDDPQLGWARRLKRLLVRLFVMTGLVALCTITVLLYLRAQPLPKGNTAATTVILAADGSVLDELHRGQNRKPVPLSTISPHVIAATLAVEDRRFFEHFGFDWRRMAKAIYVDVKEMRFAEGASTITMQLARNLYLSHEKTVARKLKEALYALQLELHYSKTRILELYLNQIYYGHGAYGIQAAAQTYFGKDAKDLTLAESALLVGLPKGPSLYSPYRHFDRAKARQKVVLDAMVAAGYLRPEEAASAFAEPLRLVPPGARTREPVAPYFRDAVVDMLEERYGLTEEQIFRGGLRVHTTLDPKIQRAAEEVIKQLLPKDRPLQVALVAVDPQTGAVRALVGGRDYRASPYNRAFARRQPGSTFKPVVYLAALENGFTPLTLQRSEPTTFTYDNGKTYTPKNFGDKYPNADIPLYRAIAQSDNIYAVKTLMFLGPDKVIETARRLGITSPLQPYPSLALGSMDVTPFEMAYAYATLANLGERPKPLLVTRVEDANGNVLVDEQPERVRVAEAAHAYVLTHMLQGVFAEGTGSPVRSLLKRPAAGKTGTTDYDAWLSGYTPHLAVTVWLGYDDKRPLRTASDGYLAKRLWATFVERALADAQPALFPVPDGVTTVYIDPGTGKLATETCPHPKRLAFVSGTEPTDYCQAHLPAGKRPVPPDQPDASDSLWQRLKHWWRP</sequence>
<dbReference type="NCBIfam" id="TIGR02074">
    <property type="entry name" value="PBP_1a_fam"/>
    <property type="match status" value="1"/>
</dbReference>
<comment type="catalytic activity">
    <reaction evidence="15">
        <text>Preferential cleavage: (Ac)2-L-Lys-D-Ala-|-D-Ala. Also transpeptidation of peptidyl-alanyl moieties that are N-acyl substituents of D-alanine.</text>
        <dbReference type="EC" id="3.4.16.4"/>
    </reaction>
</comment>
<keyword evidence="5" id="KW-0121">Carboxypeptidase</keyword>
<dbReference type="Proteomes" id="UP000637720">
    <property type="component" value="Unassembled WGS sequence"/>
</dbReference>
<dbReference type="PANTHER" id="PTHR32282:SF11">
    <property type="entry name" value="PENICILLIN-BINDING PROTEIN 1B"/>
    <property type="match status" value="1"/>
</dbReference>
<dbReference type="InterPro" id="IPR012338">
    <property type="entry name" value="Beta-lactam/transpept-like"/>
</dbReference>
<evidence type="ECO:0000256" key="8">
    <source>
        <dbReference type="ARBA" id="ARBA00022679"/>
    </source>
</evidence>
<evidence type="ECO:0000256" key="4">
    <source>
        <dbReference type="ARBA" id="ARBA00022475"/>
    </source>
</evidence>
<keyword evidence="10" id="KW-0133">Cell shape</keyword>
<dbReference type="Gene3D" id="1.10.3810.10">
    <property type="entry name" value="Biosynthetic peptidoglycan transglycosylase-like"/>
    <property type="match status" value="1"/>
</dbReference>
<evidence type="ECO:0000256" key="5">
    <source>
        <dbReference type="ARBA" id="ARBA00022645"/>
    </source>
</evidence>
<keyword evidence="7" id="KW-0328">Glycosyltransferase</keyword>
<evidence type="ECO:0000256" key="14">
    <source>
        <dbReference type="ARBA" id="ARBA00023316"/>
    </source>
</evidence>
<keyword evidence="14" id="KW-0961">Cell wall biogenesis/degradation</keyword>
<dbReference type="GO" id="GO:0006508">
    <property type="term" value="P:proteolysis"/>
    <property type="evidence" value="ECO:0007669"/>
    <property type="project" value="UniProtKB-KW"/>
</dbReference>
<comment type="subcellular location">
    <subcellularLocation>
        <location evidence="1">Cell membrane</location>
    </subcellularLocation>
</comment>
<feature type="transmembrane region" description="Helical" evidence="17">
    <location>
        <begin position="20"/>
        <end position="41"/>
    </location>
</feature>
<keyword evidence="9" id="KW-0378">Hydrolase</keyword>
<dbReference type="Pfam" id="PF00912">
    <property type="entry name" value="Transgly"/>
    <property type="match status" value="1"/>
</dbReference>
<organism evidence="20 21">
    <name type="scientific">Calditerricola satsumensis</name>
    <dbReference type="NCBI Taxonomy" id="373054"/>
    <lineage>
        <taxon>Bacteria</taxon>
        <taxon>Bacillati</taxon>
        <taxon>Bacillota</taxon>
        <taxon>Bacilli</taxon>
        <taxon>Bacillales</taxon>
        <taxon>Bacillaceae</taxon>
        <taxon>Calditerricola</taxon>
    </lineage>
</organism>
<keyword evidence="4" id="KW-1003">Cell membrane</keyword>
<evidence type="ECO:0000313" key="21">
    <source>
        <dbReference type="Proteomes" id="UP000637720"/>
    </source>
</evidence>
<dbReference type="Gene3D" id="3.40.710.10">
    <property type="entry name" value="DD-peptidase/beta-lactamase superfamily"/>
    <property type="match status" value="1"/>
</dbReference>
<evidence type="ECO:0000256" key="15">
    <source>
        <dbReference type="ARBA" id="ARBA00034000"/>
    </source>
</evidence>
<keyword evidence="17" id="KW-0812">Transmembrane</keyword>
<keyword evidence="8" id="KW-0808">Transferase</keyword>
<evidence type="ECO:0000256" key="7">
    <source>
        <dbReference type="ARBA" id="ARBA00022676"/>
    </source>
</evidence>
<evidence type="ECO:0000256" key="13">
    <source>
        <dbReference type="ARBA" id="ARBA00023268"/>
    </source>
</evidence>
<dbReference type="GO" id="GO:0071555">
    <property type="term" value="P:cell wall organization"/>
    <property type="evidence" value="ECO:0007669"/>
    <property type="project" value="UniProtKB-KW"/>
</dbReference>
<evidence type="ECO:0000259" key="18">
    <source>
        <dbReference type="Pfam" id="PF00905"/>
    </source>
</evidence>
<gene>
    <name evidence="20" type="ORF">GCM10007043_22020</name>
</gene>
<dbReference type="Pfam" id="PF00905">
    <property type="entry name" value="Transpeptidase"/>
    <property type="match status" value="1"/>
</dbReference>
<evidence type="ECO:0000256" key="2">
    <source>
        <dbReference type="ARBA" id="ARBA00007090"/>
    </source>
</evidence>
<comment type="similarity">
    <text evidence="2">In the C-terminal section; belongs to the transpeptidase family.</text>
</comment>
<evidence type="ECO:0000256" key="11">
    <source>
        <dbReference type="ARBA" id="ARBA00022984"/>
    </source>
</evidence>
<dbReference type="SUPFAM" id="SSF53955">
    <property type="entry name" value="Lysozyme-like"/>
    <property type="match status" value="1"/>
</dbReference>
<comment type="caution">
    <text evidence="20">The sequence shown here is derived from an EMBL/GenBank/DDBJ whole genome shotgun (WGS) entry which is preliminary data.</text>
</comment>
<dbReference type="InterPro" id="IPR036950">
    <property type="entry name" value="PBP_transglycosylase"/>
</dbReference>
<keyword evidence="13" id="KW-0511">Multifunctional enzyme</keyword>
<evidence type="ECO:0000256" key="1">
    <source>
        <dbReference type="ARBA" id="ARBA00004236"/>
    </source>
</evidence>
<dbReference type="InterPro" id="IPR023346">
    <property type="entry name" value="Lysozyme-like_dom_sf"/>
</dbReference>
<dbReference type="GO" id="GO:0009002">
    <property type="term" value="F:serine-type D-Ala-D-Ala carboxypeptidase activity"/>
    <property type="evidence" value="ECO:0007669"/>
    <property type="project" value="UniProtKB-EC"/>
</dbReference>
<dbReference type="GO" id="GO:0008658">
    <property type="term" value="F:penicillin binding"/>
    <property type="evidence" value="ECO:0007669"/>
    <property type="project" value="InterPro"/>
</dbReference>
<dbReference type="InterPro" id="IPR001264">
    <property type="entry name" value="Glyco_trans_51"/>
</dbReference>
<keyword evidence="11" id="KW-0573">Peptidoglycan synthesis</keyword>
<dbReference type="GO" id="GO:0009252">
    <property type="term" value="P:peptidoglycan biosynthetic process"/>
    <property type="evidence" value="ECO:0007669"/>
    <property type="project" value="UniProtKB-KW"/>
</dbReference>
<evidence type="ECO:0000256" key="12">
    <source>
        <dbReference type="ARBA" id="ARBA00023136"/>
    </source>
</evidence>
<evidence type="ECO:0000256" key="9">
    <source>
        <dbReference type="ARBA" id="ARBA00022801"/>
    </source>
</evidence>